<gene>
    <name evidence="2" type="ORF">GCM10025865_22810</name>
</gene>
<dbReference type="Gene3D" id="3.40.50.1820">
    <property type="entry name" value="alpha/beta hydrolase"/>
    <property type="match status" value="1"/>
</dbReference>
<dbReference type="SUPFAM" id="SSF53474">
    <property type="entry name" value="alpha/beta-Hydrolases"/>
    <property type="match status" value="1"/>
</dbReference>
<keyword evidence="3" id="KW-1185">Reference proteome</keyword>
<accession>A0ABN6XDG0</accession>
<sequence length="172" mass="17747">MTPSTNQGTARGARALEVHTLRDGHGTPLVLLHGFPVDHRMWRAAVEAMPGHATVLAVDLFGLGQSPDGPRQPSLEASADAVVAAVRDAGFDRAVVAGLSMGGYVALAVAERHAAFTVGLGLLDTKSRADTPEARLQRQRVAHQVEAERSTDGVLGMVGSLLGSPAGASTPS</sequence>
<protein>
    <recommendedName>
        <fullName evidence="1">AB hydrolase-1 domain-containing protein</fullName>
    </recommendedName>
</protein>
<dbReference type="PANTHER" id="PTHR43798">
    <property type="entry name" value="MONOACYLGLYCEROL LIPASE"/>
    <property type="match status" value="1"/>
</dbReference>
<evidence type="ECO:0000259" key="1">
    <source>
        <dbReference type="Pfam" id="PF00561"/>
    </source>
</evidence>
<evidence type="ECO:0000313" key="2">
    <source>
        <dbReference type="EMBL" id="BDZ42982.1"/>
    </source>
</evidence>
<dbReference type="Proteomes" id="UP001321475">
    <property type="component" value="Chromosome"/>
</dbReference>
<dbReference type="Pfam" id="PF00561">
    <property type="entry name" value="Abhydrolase_1"/>
    <property type="match status" value="1"/>
</dbReference>
<proteinExistence type="predicted"/>
<evidence type="ECO:0000313" key="3">
    <source>
        <dbReference type="Proteomes" id="UP001321475"/>
    </source>
</evidence>
<dbReference type="InterPro" id="IPR029058">
    <property type="entry name" value="AB_hydrolase_fold"/>
</dbReference>
<name>A0ABN6XDG0_9CELL</name>
<dbReference type="RefSeq" id="WP_350227541.1">
    <property type="nucleotide sequence ID" value="NZ_AP027729.1"/>
</dbReference>
<reference evidence="3" key="1">
    <citation type="journal article" date="2019" name="Int. J. Syst. Evol. Microbiol.">
        <title>The Global Catalogue of Microorganisms (GCM) 10K type strain sequencing project: providing services to taxonomists for standard genome sequencing and annotation.</title>
        <authorList>
            <consortium name="The Broad Institute Genomics Platform"/>
            <consortium name="The Broad Institute Genome Sequencing Center for Infectious Disease"/>
            <person name="Wu L."/>
            <person name="Ma J."/>
        </authorList>
    </citation>
    <scope>NUCLEOTIDE SEQUENCE [LARGE SCALE GENOMIC DNA]</scope>
    <source>
        <strain evidence="3">NBRC 108565</strain>
    </source>
</reference>
<dbReference type="InterPro" id="IPR000073">
    <property type="entry name" value="AB_hydrolase_1"/>
</dbReference>
<dbReference type="EMBL" id="AP027729">
    <property type="protein sequence ID" value="BDZ42982.1"/>
    <property type="molecule type" value="Genomic_DNA"/>
</dbReference>
<dbReference type="InterPro" id="IPR050266">
    <property type="entry name" value="AB_hydrolase_sf"/>
</dbReference>
<organism evidence="2 3">
    <name type="scientific">Paraoerskovia sediminicola</name>
    <dbReference type="NCBI Taxonomy" id="1138587"/>
    <lineage>
        <taxon>Bacteria</taxon>
        <taxon>Bacillati</taxon>
        <taxon>Actinomycetota</taxon>
        <taxon>Actinomycetes</taxon>
        <taxon>Micrococcales</taxon>
        <taxon>Cellulomonadaceae</taxon>
        <taxon>Paraoerskovia</taxon>
    </lineage>
</organism>
<feature type="domain" description="AB hydrolase-1" evidence="1">
    <location>
        <begin position="28"/>
        <end position="113"/>
    </location>
</feature>